<dbReference type="AlphaFoldDB" id="A0A3M7ACL8"/>
<dbReference type="PANTHER" id="PTHR47706">
    <property type="entry name" value="NMRA-LIKE FAMILY PROTEIN"/>
    <property type="match status" value="1"/>
</dbReference>
<proteinExistence type="predicted"/>
<reference evidence="3 4" key="1">
    <citation type="journal article" date="2018" name="BMC Genomics">
        <title>Genomic evidence for intraspecific hybridization in a clonal and extremely halotolerant yeast.</title>
        <authorList>
            <person name="Gostincar C."/>
            <person name="Stajich J.E."/>
            <person name="Zupancic J."/>
            <person name="Zalar P."/>
            <person name="Gunde-Cimerman N."/>
        </authorList>
    </citation>
    <scope>NUCLEOTIDE SEQUENCE [LARGE SCALE GENOMIC DNA]</scope>
    <source>
        <strain evidence="3 4">EXF-6669</strain>
    </source>
</reference>
<protein>
    <submittedName>
        <fullName evidence="3">Uncharacterized protein</fullName>
    </submittedName>
</protein>
<keyword evidence="1" id="KW-0521">NADP</keyword>
<dbReference type="InterPro" id="IPR036291">
    <property type="entry name" value="NAD(P)-bd_dom_sf"/>
</dbReference>
<dbReference type="Gene3D" id="3.40.50.720">
    <property type="entry name" value="NAD(P)-binding Rossmann-like Domain"/>
    <property type="match status" value="2"/>
</dbReference>
<dbReference type="GO" id="GO:0016491">
    <property type="term" value="F:oxidoreductase activity"/>
    <property type="evidence" value="ECO:0007669"/>
    <property type="project" value="UniProtKB-KW"/>
</dbReference>
<dbReference type="OrthoDB" id="9974981at2759"/>
<dbReference type="VEuPathDB" id="FungiDB:BTJ68_12760"/>
<dbReference type="Proteomes" id="UP000271337">
    <property type="component" value="Unassembled WGS sequence"/>
</dbReference>
<accession>A0A3M7ACL8</accession>
<gene>
    <name evidence="3" type="ORF">D0867_00887</name>
</gene>
<sequence length="291" mass="32044">MSSFSKITLFGAGGTNIGYRLIRAFLADGAHQVTVLARSGSTTSSCPPAVKLVKISDFEDHEELNALVDACLRAGVTRFIPTEWGFDYDDPACRELCPPVFGAKGKFVDDVLRPKESELQWTAVASSIWLDWALDTKFLGVDPEAHTVTYWRNGSAQWSATTLPYTAEAVVQILRNRRATANKRISLSPFETSQREIVAELERQQGVKYHELPFDADAEVAAAKRKWTAEKDMGSIYVTIPAVVLLPEYGTAFQTAAKSPIAEEMESVKLPPMSVAEVVEQWVRGINSAEA</sequence>
<keyword evidence="2" id="KW-0560">Oxidoreductase</keyword>
<evidence type="ECO:0000256" key="1">
    <source>
        <dbReference type="ARBA" id="ARBA00022857"/>
    </source>
</evidence>
<evidence type="ECO:0000313" key="3">
    <source>
        <dbReference type="EMBL" id="RMY25178.1"/>
    </source>
</evidence>
<evidence type="ECO:0000313" key="4">
    <source>
        <dbReference type="Proteomes" id="UP000271337"/>
    </source>
</evidence>
<organism evidence="3 4">
    <name type="scientific">Hortaea werneckii</name>
    <name type="common">Black yeast</name>
    <name type="synonym">Cladosporium werneckii</name>
    <dbReference type="NCBI Taxonomy" id="91943"/>
    <lineage>
        <taxon>Eukaryota</taxon>
        <taxon>Fungi</taxon>
        <taxon>Dikarya</taxon>
        <taxon>Ascomycota</taxon>
        <taxon>Pezizomycotina</taxon>
        <taxon>Dothideomycetes</taxon>
        <taxon>Dothideomycetidae</taxon>
        <taxon>Mycosphaerellales</taxon>
        <taxon>Teratosphaeriaceae</taxon>
        <taxon>Hortaea</taxon>
    </lineage>
</organism>
<dbReference type="EMBL" id="QWIL01000046">
    <property type="protein sequence ID" value="RMY25178.1"/>
    <property type="molecule type" value="Genomic_DNA"/>
</dbReference>
<dbReference type="InterPro" id="IPR051609">
    <property type="entry name" value="NmrA/Isoflavone_reductase-like"/>
</dbReference>
<dbReference type="PANTHER" id="PTHR47706:SF9">
    <property type="entry name" value="NMRA-LIKE DOMAIN-CONTAINING PROTEIN-RELATED"/>
    <property type="match status" value="1"/>
</dbReference>
<dbReference type="SUPFAM" id="SSF51735">
    <property type="entry name" value="NAD(P)-binding Rossmann-fold domains"/>
    <property type="match status" value="1"/>
</dbReference>
<name>A0A3M7ACL8_HORWE</name>
<comment type="caution">
    <text evidence="3">The sequence shown here is derived from an EMBL/GenBank/DDBJ whole genome shotgun (WGS) entry which is preliminary data.</text>
</comment>
<evidence type="ECO:0000256" key="2">
    <source>
        <dbReference type="ARBA" id="ARBA00023002"/>
    </source>
</evidence>